<name>A0ABU9CGV3_9BURK</name>
<organism evidence="1 2">
    <name type="scientific">Pseudaquabacterium inlustre</name>
    <dbReference type="NCBI Taxonomy" id="2984192"/>
    <lineage>
        <taxon>Bacteria</taxon>
        <taxon>Pseudomonadati</taxon>
        <taxon>Pseudomonadota</taxon>
        <taxon>Betaproteobacteria</taxon>
        <taxon>Burkholderiales</taxon>
        <taxon>Sphaerotilaceae</taxon>
        <taxon>Pseudaquabacterium</taxon>
    </lineage>
</organism>
<proteinExistence type="predicted"/>
<evidence type="ECO:0008006" key="3">
    <source>
        <dbReference type="Google" id="ProtNLM"/>
    </source>
</evidence>
<evidence type="ECO:0000313" key="2">
    <source>
        <dbReference type="Proteomes" id="UP001365405"/>
    </source>
</evidence>
<dbReference type="RefSeq" id="WP_341409829.1">
    <property type="nucleotide sequence ID" value="NZ_JBBUTH010000003.1"/>
</dbReference>
<protein>
    <recommendedName>
        <fullName evidence="3">DUF2939 domain-containing protein</fullName>
    </recommendedName>
</protein>
<sequence>MHRSTHSTSARFARSRARVSSVGVGRPALRAALVWCLIGALAVYATSGSLLRMLGPQHWHATPPAGLAAGLSAAARVDGPDLGTQVLRQIGQALAQVQALADAAHARAHALGAASHGHSHIGLLRHWHGADDDSVRVLGAQAQDPALADLTAGAALGSATLLLGTGPQGLGAPARAEAGAWPAVAAAAWVDADLAPPAEPPIG</sequence>
<reference evidence="1 2" key="1">
    <citation type="submission" date="2024-04" db="EMBL/GenBank/DDBJ databases">
        <title>Novel species of the genus Ideonella isolated from streams.</title>
        <authorList>
            <person name="Lu H."/>
        </authorList>
    </citation>
    <scope>NUCLEOTIDE SEQUENCE [LARGE SCALE GENOMIC DNA]</scope>
    <source>
        <strain evidence="1 2">DXS22W</strain>
    </source>
</reference>
<accession>A0ABU9CGV3</accession>
<dbReference type="EMBL" id="JBBUTH010000003">
    <property type="protein sequence ID" value="MEK8050161.1"/>
    <property type="molecule type" value="Genomic_DNA"/>
</dbReference>
<dbReference type="Proteomes" id="UP001365405">
    <property type="component" value="Unassembled WGS sequence"/>
</dbReference>
<evidence type="ECO:0000313" key="1">
    <source>
        <dbReference type="EMBL" id="MEK8050161.1"/>
    </source>
</evidence>
<gene>
    <name evidence="1" type="ORF">AACH10_07915</name>
</gene>
<comment type="caution">
    <text evidence="1">The sequence shown here is derived from an EMBL/GenBank/DDBJ whole genome shotgun (WGS) entry which is preliminary data.</text>
</comment>
<keyword evidence="2" id="KW-1185">Reference proteome</keyword>